<reference evidence="5 6" key="1">
    <citation type="submission" date="2020-07" db="EMBL/GenBank/DDBJ databases">
        <title>Sequencing the genomes of 1000 actinobacteria strains.</title>
        <authorList>
            <person name="Klenk H.-P."/>
        </authorList>
    </citation>
    <scope>NUCLEOTIDE SEQUENCE [LARGE SCALE GENOMIC DNA]</scope>
    <source>
        <strain evidence="5 6">DSM 21350</strain>
    </source>
</reference>
<dbReference type="GO" id="GO:0005886">
    <property type="term" value="C:plasma membrane"/>
    <property type="evidence" value="ECO:0007669"/>
    <property type="project" value="TreeGrafter"/>
</dbReference>
<dbReference type="InterPro" id="IPR017871">
    <property type="entry name" value="ABC_transporter-like_CS"/>
</dbReference>
<dbReference type="EMBL" id="JACCBG010000001">
    <property type="protein sequence ID" value="NYD42631.1"/>
    <property type="molecule type" value="Genomic_DNA"/>
</dbReference>
<keyword evidence="6" id="KW-1185">Reference proteome</keyword>
<feature type="domain" description="ABC transporter" evidence="4">
    <location>
        <begin position="3"/>
        <end position="215"/>
    </location>
</feature>
<evidence type="ECO:0000256" key="2">
    <source>
        <dbReference type="ARBA" id="ARBA00022741"/>
    </source>
</evidence>
<organism evidence="5 6">
    <name type="scientific">Nocardioides panaciterrulae</name>
    <dbReference type="NCBI Taxonomy" id="661492"/>
    <lineage>
        <taxon>Bacteria</taxon>
        <taxon>Bacillati</taxon>
        <taxon>Actinomycetota</taxon>
        <taxon>Actinomycetes</taxon>
        <taxon>Propionibacteriales</taxon>
        <taxon>Nocardioidaceae</taxon>
        <taxon>Nocardioides</taxon>
    </lineage>
</organism>
<dbReference type="InterPro" id="IPR003439">
    <property type="entry name" value="ABC_transporter-like_ATP-bd"/>
</dbReference>
<dbReference type="GO" id="GO:0022857">
    <property type="term" value="F:transmembrane transporter activity"/>
    <property type="evidence" value="ECO:0007669"/>
    <property type="project" value="TreeGrafter"/>
</dbReference>
<proteinExistence type="inferred from homology"/>
<dbReference type="PROSITE" id="PS50893">
    <property type="entry name" value="ABC_TRANSPORTER_2"/>
    <property type="match status" value="1"/>
</dbReference>
<sequence>MSLRAENLYRFYRAGDEETLAVQGVSLEILPGEVVALSGPSGSGKSTLLACLAGTDEPSGGTVWVEGHRMSGRSEATRAALRGRHIGTMAQSGNLVAHLSLADNLRLARYIRGGRASIQELLSDLGIDHRAKAWPHQLSGGELARASLGVALVNAPAVLLADEPTGELDEATEARLLTLVRHRADAGCAVLVASHSPAVRRTADRVLILDDGSLVA</sequence>
<dbReference type="PANTHER" id="PTHR24220:SF689">
    <property type="entry name" value="LIPOPROTEIN-RELEASING SYSTEM ATP-BINDING PROTEIN LOLD"/>
    <property type="match status" value="1"/>
</dbReference>
<dbReference type="SMART" id="SM00382">
    <property type="entry name" value="AAA"/>
    <property type="match status" value="1"/>
</dbReference>
<dbReference type="InterPro" id="IPR003593">
    <property type="entry name" value="AAA+_ATPase"/>
</dbReference>
<evidence type="ECO:0000259" key="4">
    <source>
        <dbReference type="PROSITE" id="PS50893"/>
    </source>
</evidence>
<gene>
    <name evidence="5" type="ORF">BJZ21_002714</name>
</gene>
<dbReference type="PANTHER" id="PTHR24220">
    <property type="entry name" value="IMPORT ATP-BINDING PROTEIN"/>
    <property type="match status" value="1"/>
</dbReference>
<protein>
    <submittedName>
        <fullName evidence="5">Putative ABC transport system ATP-binding protein</fullName>
    </submittedName>
</protein>
<dbReference type="InterPro" id="IPR027417">
    <property type="entry name" value="P-loop_NTPase"/>
</dbReference>
<dbReference type="Proteomes" id="UP000535511">
    <property type="component" value="Unassembled WGS sequence"/>
</dbReference>
<keyword evidence="3 5" id="KW-0067">ATP-binding</keyword>
<comment type="similarity">
    <text evidence="1">Belongs to the ABC transporter superfamily.</text>
</comment>
<evidence type="ECO:0000256" key="3">
    <source>
        <dbReference type="ARBA" id="ARBA00022840"/>
    </source>
</evidence>
<dbReference type="SUPFAM" id="SSF52540">
    <property type="entry name" value="P-loop containing nucleoside triphosphate hydrolases"/>
    <property type="match status" value="1"/>
</dbReference>
<dbReference type="RefSeq" id="WP_179664249.1">
    <property type="nucleotide sequence ID" value="NZ_JACCBG010000001.1"/>
</dbReference>
<keyword evidence="2" id="KW-0547">Nucleotide-binding</keyword>
<dbReference type="GO" id="GO:0005524">
    <property type="term" value="F:ATP binding"/>
    <property type="evidence" value="ECO:0007669"/>
    <property type="project" value="UniProtKB-KW"/>
</dbReference>
<dbReference type="AlphaFoldDB" id="A0A7Y9E849"/>
<dbReference type="PROSITE" id="PS00211">
    <property type="entry name" value="ABC_TRANSPORTER_1"/>
    <property type="match status" value="1"/>
</dbReference>
<comment type="caution">
    <text evidence="5">The sequence shown here is derived from an EMBL/GenBank/DDBJ whole genome shotgun (WGS) entry which is preliminary data.</text>
</comment>
<name>A0A7Y9E849_9ACTN</name>
<dbReference type="InterPro" id="IPR015854">
    <property type="entry name" value="ABC_transpr_LolD-like"/>
</dbReference>
<evidence type="ECO:0000313" key="5">
    <source>
        <dbReference type="EMBL" id="NYD42631.1"/>
    </source>
</evidence>
<dbReference type="GO" id="GO:0016887">
    <property type="term" value="F:ATP hydrolysis activity"/>
    <property type="evidence" value="ECO:0007669"/>
    <property type="project" value="InterPro"/>
</dbReference>
<dbReference type="Gene3D" id="3.40.50.300">
    <property type="entry name" value="P-loop containing nucleotide triphosphate hydrolases"/>
    <property type="match status" value="1"/>
</dbReference>
<accession>A0A7Y9E849</accession>
<evidence type="ECO:0000313" key="6">
    <source>
        <dbReference type="Proteomes" id="UP000535511"/>
    </source>
</evidence>
<evidence type="ECO:0000256" key="1">
    <source>
        <dbReference type="ARBA" id="ARBA00005417"/>
    </source>
</evidence>
<dbReference type="Pfam" id="PF00005">
    <property type="entry name" value="ABC_tran"/>
    <property type="match status" value="1"/>
</dbReference>